<evidence type="ECO:0000256" key="2">
    <source>
        <dbReference type="ARBA" id="ARBA00022723"/>
    </source>
</evidence>
<dbReference type="PANTHER" id="PTHR42693:SF53">
    <property type="entry name" value="ENDO-4-O-SULFATASE"/>
    <property type="match status" value="1"/>
</dbReference>
<gene>
    <name evidence="7" type="ORF">H5P30_15815</name>
</gene>
<evidence type="ECO:0000313" key="8">
    <source>
        <dbReference type="Proteomes" id="UP000525652"/>
    </source>
</evidence>
<organism evidence="7 8">
    <name type="scientific">Puniceicoccus vermicola</name>
    <dbReference type="NCBI Taxonomy" id="388746"/>
    <lineage>
        <taxon>Bacteria</taxon>
        <taxon>Pseudomonadati</taxon>
        <taxon>Verrucomicrobiota</taxon>
        <taxon>Opitutia</taxon>
        <taxon>Puniceicoccales</taxon>
        <taxon>Puniceicoccaceae</taxon>
        <taxon>Puniceicoccus</taxon>
    </lineage>
</organism>
<evidence type="ECO:0000256" key="1">
    <source>
        <dbReference type="ARBA" id="ARBA00008779"/>
    </source>
</evidence>
<evidence type="ECO:0000256" key="3">
    <source>
        <dbReference type="ARBA" id="ARBA00022801"/>
    </source>
</evidence>
<feature type="domain" description="Sulfatase N-terminal" evidence="6">
    <location>
        <begin position="4"/>
        <end position="320"/>
    </location>
</feature>
<feature type="region of interest" description="Disordered" evidence="5">
    <location>
        <begin position="443"/>
        <end position="465"/>
    </location>
</feature>
<dbReference type="GO" id="GO:0046872">
    <property type="term" value="F:metal ion binding"/>
    <property type="evidence" value="ECO:0007669"/>
    <property type="project" value="UniProtKB-KW"/>
</dbReference>
<dbReference type="InterPro" id="IPR050738">
    <property type="entry name" value="Sulfatase"/>
</dbReference>
<dbReference type="PANTHER" id="PTHR42693">
    <property type="entry name" value="ARYLSULFATASE FAMILY MEMBER"/>
    <property type="match status" value="1"/>
</dbReference>
<dbReference type="InterPro" id="IPR024607">
    <property type="entry name" value="Sulfatase_CS"/>
</dbReference>
<dbReference type="GO" id="GO:0016740">
    <property type="term" value="F:transferase activity"/>
    <property type="evidence" value="ECO:0007669"/>
    <property type="project" value="UniProtKB-KW"/>
</dbReference>
<dbReference type="EMBL" id="JACHVA010000124">
    <property type="protein sequence ID" value="MBC2603248.1"/>
    <property type="molecule type" value="Genomic_DNA"/>
</dbReference>
<comment type="caution">
    <text evidence="7">The sequence shown here is derived from an EMBL/GenBank/DDBJ whole genome shotgun (WGS) entry which is preliminary data.</text>
</comment>
<keyword evidence="3 7" id="KW-0378">Hydrolase</keyword>
<dbReference type="Pfam" id="PF00884">
    <property type="entry name" value="Sulfatase"/>
    <property type="match status" value="1"/>
</dbReference>
<accession>A0A7X1B094</accession>
<reference evidence="7 8" key="1">
    <citation type="submission" date="2020-07" db="EMBL/GenBank/DDBJ databases">
        <authorList>
            <person name="Feng X."/>
        </authorList>
    </citation>
    <scope>NUCLEOTIDE SEQUENCE [LARGE SCALE GENOMIC DNA]</scope>
    <source>
        <strain evidence="7 8">JCM14086</strain>
    </source>
</reference>
<dbReference type="InterPro" id="IPR017850">
    <property type="entry name" value="Alkaline_phosphatase_core_sf"/>
</dbReference>
<sequence length="465" mass="51984">MKQPNVLIFFTDQQRWDTLGIHGNPTGLTPNLDAYAQRGTFCAEAVTCQPVCGPARSCLQTGQYASQTGVWQNSLPLRDDAITLAQCFRDAGYATSYIGKWHLGGPECPPGPVPPARRGGYERWLAAETLELVSGPYSTTLWNEQDKAIRLPGYRVDAMTDEAIRQLNHAAQNDERPQFLCLSFLEPHHQNTNDSYPAPHFTETLFRGSWMPPDLQTLGGSSHAQWTGYCGMVKRLDEAFGRLMEAVHSFDSTRETIVCYLSDHGCHFKTRNDDYKRTCHESSVRIPLVFSGGPFEGGGRLDQATSLVDVPATLLDAADIKVPSTMSGRSILPLTRKTSGDWPDEAFIQFGDKNVRTGRALRSKRWKYAISIPDGAETSASAEVYVESHLYDLNADPYELTNLIGFPAYKEIRSRFRERILKRMQSIGELICTITVAEGSKYPLPNNHSQRTVEYPDSCRNHLHS</sequence>
<keyword evidence="8" id="KW-1185">Reference proteome</keyword>
<comment type="similarity">
    <text evidence="1">Belongs to the sulfatase family.</text>
</comment>
<keyword evidence="7" id="KW-0808">Transferase</keyword>
<dbReference type="Proteomes" id="UP000525652">
    <property type="component" value="Unassembled WGS sequence"/>
</dbReference>
<dbReference type="PROSITE" id="PS00149">
    <property type="entry name" value="SULFATASE_2"/>
    <property type="match status" value="1"/>
</dbReference>
<dbReference type="Gene3D" id="3.40.720.10">
    <property type="entry name" value="Alkaline Phosphatase, subunit A"/>
    <property type="match status" value="1"/>
</dbReference>
<name>A0A7X1B094_9BACT</name>
<dbReference type="InterPro" id="IPR000917">
    <property type="entry name" value="Sulfatase_N"/>
</dbReference>
<dbReference type="GO" id="GO:0004065">
    <property type="term" value="F:arylsulfatase activity"/>
    <property type="evidence" value="ECO:0007669"/>
    <property type="project" value="TreeGrafter"/>
</dbReference>
<keyword evidence="2" id="KW-0479">Metal-binding</keyword>
<protein>
    <submittedName>
        <fullName evidence="7">Sulfatase-like hydrolase/transferase</fullName>
    </submittedName>
</protein>
<evidence type="ECO:0000313" key="7">
    <source>
        <dbReference type="EMBL" id="MBC2603248.1"/>
    </source>
</evidence>
<evidence type="ECO:0000259" key="6">
    <source>
        <dbReference type="Pfam" id="PF00884"/>
    </source>
</evidence>
<dbReference type="AlphaFoldDB" id="A0A7X1B094"/>
<proteinExistence type="inferred from homology"/>
<evidence type="ECO:0000256" key="5">
    <source>
        <dbReference type="SAM" id="MobiDB-lite"/>
    </source>
</evidence>
<keyword evidence="4" id="KW-0106">Calcium</keyword>
<dbReference type="RefSeq" id="WP_185693880.1">
    <property type="nucleotide sequence ID" value="NZ_JACHVA010000124.1"/>
</dbReference>
<dbReference type="SUPFAM" id="SSF53649">
    <property type="entry name" value="Alkaline phosphatase-like"/>
    <property type="match status" value="1"/>
</dbReference>
<evidence type="ECO:0000256" key="4">
    <source>
        <dbReference type="ARBA" id="ARBA00022837"/>
    </source>
</evidence>